<keyword evidence="2" id="KW-0472">Membrane</keyword>
<feature type="compositionally biased region" description="Polar residues" evidence="1">
    <location>
        <begin position="540"/>
        <end position="553"/>
    </location>
</feature>
<feature type="transmembrane region" description="Helical" evidence="2">
    <location>
        <begin position="62"/>
        <end position="85"/>
    </location>
</feature>
<keyword evidence="2" id="KW-0812">Transmembrane</keyword>
<dbReference type="PANTHER" id="PTHR39142">
    <property type="entry name" value="MID1P"/>
    <property type="match status" value="1"/>
</dbReference>
<dbReference type="PANTHER" id="PTHR39142:SF1">
    <property type="entry name" value="AEL197CP"/>
    <property type="match status" value="1"/>
</dbReference>
<keyword evidence="2" id="KW-1133">Transmembrane helix</keyword>
<dbReference type="GeneID" id="89990077"/>
<evidence type="ECO:0008006" key="5">
    <source>
        <dbReference type="Google" id="ProtNLM"/>
    </source>
</evidence>
<evidence type="ECO:0000313" key="4">
    <source>
        <dbReference type="Proteomes" id="UP001432216"/>
    </source>
</evidence>
<dbReference type="InterPro" id="IPR024338">
    <property type="entry name" value="MID1/Yam8"/>
</dbReference>
<feature type="region of interest" description="Disordered" evidence="1">
    <location>
        <begin position="531"/>
        <end position="553"/>
    </location>
</feature>
<evidence type="ECO:0000256" key="1">
    <source>
        <dbReference type="SAM" id="MobiDB-lite"/>
    </source>
</evidence>
<dbReference type="EMBL" id="CP143810">
    <property type="protein sequence ID" value="WVO21984.1"/>
    <property type="molecule type" value="Genomic_DNA"/>
</dbReference>
<dbReference type="Pfam" id="PF12929">
    <property type="entry name" value="Mid1"/>
    <property type="match status" value="1"/>
</dbReference>
<gene>
    <name evidence="3" type="ORF">IAS62_003304</name>
</gene>
<evidence type="ECO:0000256" key="2">
    <source>
        <dbReference type="SAM" id="Phobius"/>
    </source>
</evidence>
<organism evidence="3 4">
    <name type="scientific">Cryptococcus decagattii</name>
    <dbReference type="NCBI Taxonomy" id="1859122"/>
    <lineage>
        <taxon>Eukaryota</taxon>
        <taxon>Fungi</taxon>
        <taxon>Dikarya</taxon>
        <taxon>Basidiomycota</taxon>
        <taxon>Agaricomycotina</taxon>
        <taxon>Tremellomycetes</taxon>
        <taxon>Tremellales</taxon>
        <taxon>Cryptococcaceae</taxon>
        <taxon>Cryptococcus</taxon>
        <taxon>Cryptococcus gattii species complex</taxon>
    </lineage>
</organism>
<dbReference type="Proteomes" id="UP001432216">
    <property type="component" value="Chromosome 5"/>
</dbReference>
<protein>
    <recommendedName>
        <fullName evidence="5">Calcium channel</fullName>
    </recommendedName>
</protein>
<dbReference type="RefSeq" id="XP_064721223.1">
    <property type="nucleotide sequence ID" value="XM_064865151.1"/>
</dbReference>
<name>A0ABZ2AU39_9TREE</name>
<proteinExistence type="predicted"/>
<accession>A0ABZ2AU39</accession>
<evidence type="ECO:0000313" key="3">
    <source>
        <dbReference type="EMBL" id="WVO21984.1"/>
    </source>
</evidence>
<keyword evidence="4" id="KW-1185">Reference proteome</keyword>
<reference evidence="3 4" key="1">
    <citation type="submission" date="2024-01" db="EMBL/GenBank/DDBJ databases">
        <title>Comparative genomics of Cryptococcus and Kwoniella reveals pathogenesis evolution and contrasting modes of karyotype evolution via chromosome fusion or intercentromeric recombination.</title>
        <authorList>
            <person name="Coelho M.A."/>
            <person name="David-Palma M."/>
            <person name="Shea T."/>
            <person name="Bowers K."/>
            <person name="McGinley-Smith S."/>
            <person name="Mohammad A.W."/>
            <person name="Gnirke A."/>
            <person name="Yurkov A.M."/>
            <person name="Nowrousian M."/>
            <person name="Sun S."/>
            <person name="Cuomo C.A."/>
            <person name="Heitman J."/>
        </authorList>
    </citation>
    <scope>NUCLEOTIDE SEQUENCE [LARGE SCALE GENOMIC DNA]</scope>
    <source>
        <strain evidence="3 4">7685027</strain>
    </source>
</reference>
<sequence length="632" mass="67600">MAAREVNLKRSTTGWQLEEIYMRHDGQQQTVQLDCEKGCSKGTQPTQRLKPRHQQRYKSPGLIHNSVMVTLVLLCMLSMLLSVVAQTTTDLSSSTATNTPTSSFKSLPTTISLPPLNISHPLLQLSLPSTATSSLYLTFSICSLTSNPTMLPTVLISTTSPASFNLGSKPIRDSSAGGVPTSSGGQGYNFKSGKNGVTWGLQWSNGFGNWTLNGTSEIQVNLLLGLGLGNDGRTLNTTGVGNGNVVMQMGISTSGPLHALSAVYPRLGDTTSTSALIFSPLLYSLPQPEPSYPNYTLPDAQLAFPDFSYAEPLNSSLSSNLTLIVIPTNSSPTSTGLDNSICAINVASAKNSVSGVNNNILKSFQPEWMTVGDEQGFRSYWVLGDLTEQGNYTAWVSDDKGVLSQPAWFTTKSADFPCQLVMPNDVCPNLGYSAPLDANYTAVTSPSGVTISSTAPIQTLPDELLEPIIQNLEAFSISLLSNACGRDLFSHVSSCLDCYSAYRDWLCRIVVPQCGTAANSSTSATAIEAATSTSTSSDTFPNPSTILRTPSSPRNPSLPIPSYSYYELLPCMSTCNRADRSCPVSMGIRCPKRKVNAAKSYAFVGDDHSYGDGSAEQGVASQDRWGNRWCNG</sequence>